<keyword evidence="4" id="KW-1185">Reference proteome</keyword>
<accession>A0A2T9XZW0</accession>
<feature type="compositionally biased region" description="Low complexity" evidence="1">
    <location>
        <begin position="45"/>
        <end position="59"/>
    </location>
</feature>
<reference evidence="3 4" key="1">
    <citation type="journal article" date="2018" name="MBio">
        <title>Comparative Genomics Reveals the Core Gene Toolbox for the Fungus-Insect Symbiosis.</title>
        <authorList>
            <person name="Wang Y."/>
            <person name="Stata M."/>
            <person name="Wang W."/>
            <person name="Stajich J.E."/>
            <person name="White M.M."/>
            <person name="Moncalvo J.M."/>
        </authorList>
    </citation>
    <scope>NUCLEOTIDE SEQUENCE [LARGE SCALE GENOMIC DNA]</scope>
    <source>
        <strain evidence="3 4">AUS-77-4</strain>
    </source>
</reference>
<feature type="domain" description="DUF4604" evidence="2">
    <location>
        <begin position="13"/>
        <end position="174"/>
    </location>
</feature>
<evidence type="ECO:0000259" key="2">
    <source>
        <dbReference type="Pfam" id="PF15377"/>
    </source>
</evidence>
<comment type="caution">
    <text evidence="3">The sequence shown here is derived from an EMBL/GenBank/DDBJ whole genome shotgun (WGS) entry which is preliminary data.</text>
</comment>
<proteinExistence type="predicted"/>
<protein>
    <recommendedName>
        <fullName evidence="2">DUF4604 domain-containing protein</fullName>
    </recommendedName>
</protein>
<feature type="region of interest" description="Disordered" evidence="1">
    <location>
        <begin position="39"/>
        <end position="70"/>
    </location>
</feature>
<evidence type="ECO:0000313" key="3">
    <source>
        <dbReference type="EMBL" id="PVU85646.1"/>
    </source>
</evidence>
<dbReference type="InterPro" id="IPR027911">
    <property type="entry name" value="DUF4604"/>
</dbReference>
<dbReference type="EMBL" id="MBFT01001053">
    <property type="protein sequence ID" value="PVU85646.1"/>
    <property type="molecule type" value="Genomic_DNA"/>
</dbReference>
<gene>
    <name evidence="3" type="ORF">BB559_006901</name>
</gene>
<evidence type="ECO:0000313" key="4">
    <source>
        <dbReference type="Proteomes" id="UP000245699"/>
    </source>
</evidence>
<dbReference type="Pfam" id="PF15377">
    <property type="entry name" value="DUF4604"/>
    <property type="match status" value="1"/>
</dbReference>
<organism evidence="3 4">
    <name type="scientific">Furculomyces boomerangus</name>
    <dbReference type="NCBI Taxonomy" id="61424"/>
    <lineage>
        <taxon>Eukaryota</taxon>
        <taxon>Fungi</taxon>
        <taxon>Fungi incertae sedis</taxon>
        <taxon>Zoopagomycota</taxon>
        <taxon>Kickxellomycotina</taxon>
        <taxon>Harpellomycetes</taxon>
        <taxon>Harpellales</taxon>
        <taxon>Harpellaceae</taxon>
        <taxon>Furculomyces</taxon>
    </lineage>
</organism>
<feature type="region of interest" description="Disordered" evidence="1">
    <location>
        <begin position="93"/>
        <end position="174"/>
    </location>
</feature>
<evidence type="ECO:0000256" key="1">
    <source>
        <dbReference type="SAM" id="MobiDB-lite"/>
    </source>
</evidence>
<name>A0A2T9XZW0_9FUNG</name>
<dbReference type="Proteomes" id="UP000245699">
    <property type="component" value="Unassembled WGS sequence"/>
</dbReference>
<dbReference type="AlphaFoldDB" id="A0A2T9XZW0"/>
<feature type="compositionally biased region" description="Basic and acidic residues" evidence="1">
    <location>
        <begin position="110"/>
        <end position="127"/>
    </location>
</feature>
<sequence length="174" mass="19460">MSSGNKKSKNAMRNIEFMNKKPAFLLKLIDQQPEIHTVETKFENKNTNSSSKTNYSSGNESDELEGSEKPTIVVLGSKDLASDEVELLLKEKAKLKEHSKLTSSSKKRKNDSALGKDMDSKESDKSTIAKTKRVIFQKPNKSSKLNSESKTDKAKHPKKSKKVPVNISKLSFED</sequence>